<name>A0A223UFW1_9ENTR</name>
<reference evidence="3 5" key="1">
    <citation type="submission" date="2018-08" db="EMBL/GenBank/DDBJ databases">
        <authorList>
            <consortium name="Pathogen Informatics"/>
        </authorList>
    </citation>
    <scope>NUCLEOTIDE SEQUENCE [LARGE SCALE GENOMIC DNA]</scope>
    <source>
        <strain evidence="4 6">EuSCAPE_IL010</strain>
        <strain evidence="3 5">EuSCAPE_IT371</strain>
    </source>
</reference>
<sequence length="187" mass="19986">MIVRDDSERGLPPLVAHQPPSALADAPVIRGRMVQIPGWILPLYAGLFIALGWFGGEQWRHPSPPQTLPLPVAHAALLPLTAAEDSAAKTPPPAVKLTPSAPATPVVDSDTLPPLRYSAHVYASVAEKRSIVLNGKAWSEGDSPLPNLVVEQIQQDVTIFSFNGVTFTLAALEDWPGGKIDEEPKGE</sequence>
<dbReference type="AlphaFoldDB" id="A0A223UFW1"/>
<dbReference type="EMBL" id="UJZG01000008">
    <property type="protein sequence ID" value="SXD96525.1"/>
    <property type="molecule type" value="Genomic_DNA"/>
</dbReference>
<dbReference type="EMBL" id="UJYZ02000014">
    <property type="protein sequence ID" value="VVJ93245.1"/>
    <property type="molecule type" value="Genomic_DNA"/>
</dbReference>
<dbReference type="RefSeq" id="WP_080897877.1">
    <property type="nucleotide sequence ID" value="NZ_CAAHGB010000003.1"/>
</dbReference>
<keyword evidence="1" id="KW-0472">Membrane</keyword>
<dbReference type="Proteomes" id="UP000259400">
    <property type="component" value="Unassembled WGS sequence"/>
</dbReference>
<gene>
    <name evidence="3" type="primary">pulB</name>
    <name evidence="4" type="ORF">SAMEA3538468_03181</name>
    <name evidence="3" type="ORF">SAMEA3538780_02987</name>
</gene>
<evidence type="ECO:0000313" key="6">
    <source>
        <dbReference type="Proteomes" id="UP000259400"/>
    </source>
</evidence>
<dbReference type="Proteomes" id="UP000257712">
    <property type="component" value="Unassembled WGS sequence"/>
</dbReference>
<accession>A0A6C2VJ29</accession>
<evidence type="ECO:0000313" key="3">
    <source>
        <dbReference type="EMBL" id="SXD96525.1"/>
    </source>
</evidence>
<keyword evidence="1" id="KW-0812">Transmembrane</keyword>
<dbReference type="Pfam" id="PF16537">
    <property type="entry name" value="T2SSB"/>
    <property type="match status" value="1"/>
</dbReference>
<dbReference type="GO" id="GO:0015627">
    <property type="term" value="C:type II protein secretion system complex"/>
    <property type="evidence" value="ECO:0007669"/>
    <property type="project" value="InterPro"/>
</dbReference>
<feature type="domain" description="Type II secretion system protein GspB C-terminal" evidence="2">
    <location>
        <begin position="112"/>
        <end position="170"/>
    </location>
</feature>
<dbReference type="NCBIfam" id="NF037978">
    <property type="entry name" value="T2SS_GspB"/>
    <property type="match status" value="1"/>
</dbReference>
<evidence type="ECO:0000313" key="5">
    <source>
        <dbReference type="Proteomes" id="UP000257712"/>
    </source>
</evidence>
<dbReference type="KEGG" id="kqv:B8P98_22810"/>
<evidence type="ECO:0000313" key="4">
    <source>
        <dbReference type="EMBL" id="VVJ93245.1"/>
    </source>
</evidence>
<proteinExistence type="predicted"/>
<evidence type="ECO:0000259" key="2">
    <source>
        <dbReference type="Pfam" id="PF16537"/>
    </source>
</evidence>
<keyword evidence="6" id="KW-1185">Reference proteome</keyword>
<evidence type="ECO:0000256" key="1">
    <source>
        <dbReference type="SAM" id="Phobius"/>
    </source>
</evidence>
<keyword evidence="1" id="KW-1133">Transmembrane helix</keyword>
<dbReference type="InterPro" id="IPR032389">
    <property type="entry name" value="GspB_C"/>
</dbReference>
<protein>
    <submittedName>
        <fullName evidence="3">Pullulanase-specific type II secretion system component B</fullName>
    </submittedName>
</protein>
<comment type="caution">
    <text evidence="3">The sequence shown here is derived from an EMBL/GenBank/DDBJ whole genome shotgun (WGS) entry which is preliminary data.</text>
</comment>
<accession>A0A223UFW1</accession>
<feature type="transmembrane region" description="Helical" evidence="1">
    <location>
        <begin position="36"/>
        <end position="54"/>
    </location>
</feature>
<dbReference type="GeneID" id="69757033"/>
<organism evidence="3 5">
    <name type="scientific">Klebsiella quasivariicola</name>
    <dbReference type="NCBI Taxonomy" id="2026240"/>
    <lineage>
        <taxon>Bacteria</taxon>
        <taxon>Pseudomonadati</taxon>
        <taxon>Pseudomonadota</taxon>
        <taxon>Gammaproteobacteria</taxon>
        <taxon>Enterobacterales</taxon>
        <taxon>Enterobacteriaceae</taxon>
        <taxon>Klebsiella/Raoultella group</taxon>
        <taxon>Klebsiella</taxon>
        <taxon>Klebsiella pneumoniae complex</taxon>
    </lineage>
</organism>